<dbReference type="InterPro" id="IPR041064">
    <property type="entry name" value="T6PP_helical"/>
</dbReference>
<feature type="domain" description="Trehalose-6-phosphate phosphatase helical bundle" evidence="1">
    <location>
        <begin position="14"/>
        <end position="100"/>
    </location>
</feature>
<dbReference type="InterPro" id="IPR049063">
    <property type="entry name" value="T6PP_C"/>
</dbReference>
<dbReference type="SUPFAM" id="SSF56784">
    <property type="entry name" value="HAD-like"/>
    <property type="match status" value="1"/>
</dbReference>
<protein>
    <submittedName>
        <fullName evidence="3">Trehalose 6-phosphate synthase</fullName>
    </submittedName>
</protein>
<dbReference type="RefSeq" id="WP_163302235.1">
    <property type="nucleotide sequence ID" value="NZ_JAAGRQ010000039.1"/>
</dbReference>
<keyword evidence="4" id="KW-1185">Reference proteome</keyword>
<comment type="caution">
    <text evidence="3">The sequence shown here is derived from an EMBL/GenBank/DDBJ whole genome shotgun (WGS) entry which is preliminary data.</text>
</comment>
<dbReference type="InterPro" id="IPR023214">
    <property type="entry name" value="HAD_sf"/>
</dbReference>
<dbReference type="AlphaFoldDB" id="A0A7K3NLX2"/>
<evidence type="ECO:0000259" key="2">
    <source>
        <dbReference type="Pfam" id="PF21141"/>
    </source>
</evidence>
<dbReference type="Pfam" id="PF21141">
    <property type="entry name" value="T6PP_C"/>
    <property type="match status" value="1"/>
</dbReference>
<proteinExistence type="predicted"/>
<feature type="domain" description="Trehalose-6-phosphate phosphatase C-terminal" evidence="2">
    <location>
        <begin position="132"/>
        <end position="395"/>
    </location>
</feature>
<dbReference type="Pfam" id="PF18572">
    <property type="entry name" value="T6PP_N"/>
    <property type="match status" value="1"/>
</dbReference>
<sequence>MMRALPHPPREIDTLARLRAAMEASQAIRTAAVREILDGRTPDPAHAALLERTLVALSRPGGRGSVKELLLPDGRSIGVDLNREREELEKDILYLGSGEDALLRHLAREIDDFDDHLEAGRQFLGDRRFNCFFTDRDGTVQSYHGRYATSVQSAYSAVFLCRFAMNRTTYPLMLTSAPLRGPGILDVTAIPSGIFAYGASKGREYLDRAGNRGALPIAPRKKELLKALNDRLLALVHRPENEVFTLIGSGLQFKFGQTTLARQDMDGTVPEDRSVELLASVRDVAAALDPAGENLRIEDTGLDLEIILTIEDEAGGIKDFDKGDAVAYLDRSLGLGLENGPHLACGDTPADIPMALAASARGAETLAIFVGCGDSTTNLIREKLPNALFFPSPDMLMALLGATARNG</sequence>
<evidence type="ECO:0000313" key="4">
    <source>
        <dbReference type="Proteomes" id="UP000469724"/>
    </source>
</evidence>
<dbReference type="Proteomes" id="UP000469724">
    <property type="component" value="Unassembled WGS sequence"/>
</dbReference>
<dbReference type="EMBL" id="JAAGRQ010000039">
    <property type="protein sequence ID" value="NDY57194.1"/>
    <property type="molecule type" value="Genomic_DNA"/>
</dbReference>
<organism evidence="3 4">
    <name type="scientific">Desulfolutivibrio sulfodismutans</name>
    <dbReference type="NCBI Taxonomy" id="63561"/>
    <lineage>
        <taxon>Bacteria</taxon>
        <taxon>Pseudomonadati</taxon>
        <taxon>Thermodesulfobacteriota</taxon>
        <taxon>Desulfovibrionia</taxon>
        <taxon>Desulfovibrionales</taxon>
        <taxon>Desulfovibrionaceae</taxon>
        <taxon>Desulfolutivibrio</taxon>
    </lineage>
</organism>
<reference evidence="3 4" key="1">
    <citation type="submission" date="2020-02" db="EMBL/GenBank/DDBJ databases">
        <title>Comparative genomics of sulfur disproportionating microorganisms.</title>
        <authorList>
            <person name="Ward L.M."/>
            <person name="Bertran E."/>
            <person name="Johnston D.T."/>
        </authorList>
    </citation>
    <scope>NUCLEOTIDE SEQUENCE [LARGE SCALE GENOMIC DNA]</scope>
    <source>
        <strain evidence="3 4">DSM 3696</strain>
    </source>
</reference>
<dbReference type="InterPro" id="IPR036412">
    <property type="entry name" value="HAD-like_sf"/>
</dbReference>
<name>A0A7K3NLX2_9BACT</name>
<gene>
    <name evidence="3" type="ORF">G3N56_10630</name>
</gene>
<dbReference type="Gene3D" id="3.30.70.3080">
    <property type="match status" value="1"/>
</dbReference>
<evidence type="ECO:0000259" key="1">
    <source>
        <dbReference type="Pfam" id="PF18572"/>
    </source>
</evidence>
<dbReference type="Gene3D" id="3.40.50.1000">
    <property type="entry name" value="HAD superfamily/HAD-like"/>
    <property type="match status" value="1"/>
</dbReference>
<accession>A0A7K3NLX2</accession>
<evidence type="ECO:0000313" key="3">
    <source>
        <dbReference type="EMBL" id="NDY57194.1"/>
    </source>
</evidence>